<sequence length="276" mass="31916">MFYCSTTISRRFNMNKLTIFNYEGNTVRTVMKDGNPWWVLKDVCSVLEIGNSRDVMARLDSDEKGVDIIDTPGGKQEVSIINESGLYSVILVSRKPEAKKFKRWVTHEVLPSIRRHGLYATDELLANPDFLIQALQELKAERAKNVELTTTISIQEQQIAEMKPKASYYDVVLNCKDAVSITTIAKDYGKSGRWFNEYLHNLGVQFRQGKIWLLYQKYAQHGYTTTKTHTYLGNDGTMHSKVHTYWTQKGRLFIYELLKDHGILPLIEQESEFEEM</sequence>
<dbReference type="Pfam" id="PF02498">
    <property type="entry name" value="Bro-N"/>
    <property type="match status" value="1"/>
</dbReference>
<dbReference type="Pfam" id="PF03374">
    <property type="entry name" value="ANT"/>
    <property type="match status" value="1"/>
</dbReference>
<name>A0A0R2AGV6_9LACO</name>
<organism evidence="2 3">
    <name type="scientific">Ligilactobacillus agilis DSM 20509</name>
    <dbReference type="NCBI Taxonomy" id="1423718"/>
    <lineage>
        <taxon>Bacteria</taxon>
        <taxon>Bacillati</taxon>
        <taxon>Bacillota</taxon>
        <taxon>Bacilli</taxon>
        <taxon>Lactobacillales</taxon>
        <taxon>Lactobacillaceae</taxon>
        <taxon>Ligilactobacillus</taxon>
    </lineage>
</organism>
<dbReference type="SMART" id="SM01040">
    <property type="entry name" value="Bro-N"/>
    <property type="match status" value="1"/>
</dbReference>
<dbReference type="AlphaFoldDB" id="A0A0R2AGV6"/>
<evidence type="ECO:0000259" key="1">
    <source>
        <dbReference type="PROSITE" id="PS51750"/>
    </source>
</evidence>
<reference evidence="2 3" key="1">
    <citation type="journal article" date="2015" name="Genome Announc.">
        <title>Expanding the biotechnology potential of lactobacilli through comparative genomics of 213 strains and associated genera.</title>
        <authorList>
            <person name="Sun Z."/>
            <person name="Harris H.M."/>
            <person name="McCann A."/>
            <person name="Guo C."/>
            <person name="Argimon S."/>
            <person name="Zhang W."/>
            <person name="Yang X."/>
            <person name="Jeffery I.B."/>
            <person name="Cooney J.C."/>
            <person name="Kagawa T.F."/>
            <person name="Liu W."/>
            <person name="Song Y."/>
            <person name="Salvetti E."/>
            <person name="Wrobel A."/>
            <person name="Rasinkangas P."/>
            <person name="Parkhill J."/>
            <person name="Rea M.C."/>
            <person name="O'Sullivan O."/>
            <person name="Ritari J."/>
            <person name="Douillard F.P."/>
            <person name="Paul Ross R."/>
            <person name="Yang R."/>
            <person name="Briner A.E."/>
            <person name="Felis G.E."/>
            <person name="de Vos W.M."/>
            <person name="Barrangou R."/>
            <person name="Klaenhammer T.R."/>
            <person name="Caufield P.W."/>
            <person name="Cui Y."/>
            <person name="Zhang H."/>
            <person name="O'Toole P.W."/>
        </authorList>
    </citation>
    <scope>NUCLEOTIDE SEQUENCE [LARGE SCALE GENOMIC DNA]</scope>
    <source>
        <strain evidence="2 3">DSM 20509</strain>
    </source>
</reference>
<dbReference type="PANTHER" id="PTHR36180:SF2">
    <property type="entry name" value="BRO FAMILY PROTEIN"/>
    <property type="match status" value="1"/>
</dbReference>
<accession>A0A0R2AGV6</accession>
<dbReference type="InterPro" id="IPR005039">
    <property type="entry name" value="Ant_C"/>
</dbReference>
<dbReference type="PATRIC" id="fig|1423718.3.peg.864"/>
<dbReference type="PROSITE" id="PS51750">
    <property type="entry name" value="BRO_N"/>
    <property type="match status" value="1"/>
</dbReference>
<proteinExistence type="predicted"/>
<dbReference type="EMBL" id="AYYP01000010">
    <property type="protein sequence ID" value="KRM65810.1"/>
    <property type="molecule type" value="Genomic_DNA"/>
</dbReference>
<keyword evidence="3" id="KW-1185">Reference proteome</keyword>
<dbReference type="Proteomes" id="UP000051008">
    <property type="component" value="Unassembled WGS sequence"/>
</dbReference>
<feature type="domain" description="Bro-N" evidence="1">
    <location>
        <begin position="14"/>
        <end position="117"/>
    </location>
</feature>
<comment type="caution">
    <text evidence="2">The sequence shown here is derived from an EMBL/GenBank/DDBJ whole genome shotgun (WGS) entry which is preliminary data.</text>
</comment>
<gene>
    <name evidence="2" type="ORF">FC14_GL000828</name>
</gene>
<protein>
    <submittedName>
        <fullName evidence="2">Anti-repressor-like protein</fullName>
    </submittedName>
</protein>
<evidence type="ECO:0000313" key="3">
    <source>
        <dbReference type="Proteomes" id="UP000051008"/>
    </source>
</evidence>
<dbReference type="InterPro" id="IPR003497">
    <property type="entry name" value="BRO_N_domain"/>
</dbReference>
<dbReference type="PANTHER" id="PTHR36180">
    <property type="entry name" value="DNA-BINDING PROTEIN-RELATED-RELATED"/>
    <property type="match status" value="1"/>
</dbReference>
<dbReference type="GO" id="GO:0003677">
    <property type="term" value="F:DNA binding"/>
    <property type="evidence" value="ECO:0007669"/>
    <property type="project" value="InterPro"/>
</dbReference>
<evidence type="ECO:0000313" key="2">
    <source>
        <dbReference type="EMBL" id="KRM65810.1"/>
    </source>
</evidence>